<reference evidence="2" key="1">
    <citation type="submission" date="2022-12" db="EMBL/GenBank/DDBJ databases">
        <authorList>
            <person name="Petersen C."/>
        </authorList>
    </citation>
    <scope>NUCLEOTIDE SEQUENCE</scope>
    <source>
        <strain evidence="2">IBT 29677</strain>
    </source>
</reference>
<dbReference type="RefSeq" id="XP_056488042.1">
    <property type="nucleotide sequence ID" value="XM_056632491.1"/>
</dbReference>
<gene>
    <name evidence="2" type="ORF">N7509_007854</name>
</gene>
<dbReference type="AlphaFoldDB" id="A0A9W9VZQ1"/>
<organism evidence="2 3">
    <name type="scientific">Penicillium cosmopolitanum</name>
    <dbReference type="NCBI Taxonomy" id="1131564"/>
    <lineage>
        <taxon>Eukaryota</taxon>
        <taxon>Fungi</taxon>
        <taxon>Dikarya</taxon>
        <taxon>Ascomycota</taxon>
        <taxon>Pezizomycotina</taxon>
        <taxon>Eurotiomycetes</taxon>
        <taxon>Eurotiomycetidae</taxon>
        <taxon>Eurotiales</taxon>
        <taxon>Aspergillaceae</taxon>
        <taxon>Penicillium</taxon>
    </lineage>
</organism>
<evidence type="ECO:0000313" key="2">
    <source>
        <dbReference type="EMBL" id="KAJ5392364.1"/>
    </source>
</evidence>
<keyword evidence="3" id="KW-1185">Reference proteome</keyword>
<evidence type="ECO:0000313" key="3">
    <source>
        <dbReference type="Proteomes" id="UP001147747"/>
    </source>
</evidence>
<feature type="region of interest" description="Disordered" evidence="1">
    <location>
        <begin position="1"/>
        <end position="75"/>
    </location>
</feature>
<dbReference type="Proteomes" id="UP001147747">
    <property type="component" value="Unassembled WGS sequence"/>
</dbReference>
<dbReference type="GeneID" id="81371471"/>
<name>A0A9W9VZQ1_9EURO</name>
<proteinExistence type="predicted"/>
<dbReference type="EMBL" id="JAPZBU010000008">
    <property type="protein sequence ID" value="KAJ5392364.1"/>
    <property type="molecule type" value="Genomic_DNA"/>
</dbReference>
<reference evidence="2" key="2">
    <citation type="journal article" date="2023" name="IMA Fungus">
        <title>Comparative genomic study of the Penicillium genus elucidates a diverse pangenome and 15 lateral gene transfer events.</title>
        <authorList>
            <person name="Petersen C."/>
            <person name="Sorensen T."/>
            <person name="Nielsen M.R."/>
            <person name="Sondergaard T.E."/>
            <person name="Sorensen J.L."/>
            <person name="Fitzpatrick D.A."/>
            <person name="Frisvad J.C."/>
            <person name="Nielsen K.L."/>
        </authorList>
    </citation>
    <scope>NUCLEOTIDE SEQUENCE</scope>
    <source>
        <strain evidence="2">IBT 29677</strain>
    </source>
</reference>
<accession>A0A9W9VZQ1</accession>
<protein>
    <submittedName>
        <fullName evidence="2">Uncharacterized protein</fullName>
    </submittedName>
</protein>
<comment type="caution">
    <text evidence="2">The sequence shown here is derived from an EMBL/GenBank/DDBJ whole genome shotgun (WGS) entry which is preliminary data.</text>
</comment>
<evidence type="ECO:0000256" key="1">
    <source>
        <dbReference type="SAM" id="MobiDB-lite"/>
    </source>
</evidence>
<sequence length="135" mass="13493">MSATTAAASTAGAPITVVGPSRGTRGTARRGGDRTKGKGCAAPAPVSAGGDGGDRGDGGDGGNSDDGPPGDDRSGDNLRPLCAYFVRPFFAACVKCVAEVALRPPVDKIPEIQCNWDCTNSVSCALCKGNGKSCF</sequence>
<feature type="compositionally biased region" description="Low complexity" evidence="1">
    <location>
        <begin position="1"/>
        <end position="13"/>
    </location>
</feature>